<dbReference type="Proteomes" id="UP000245362">
    <property type="component" value="Unassembled WGS sequence"/>
</dbReference>
<proteinExistence type="predicted"/>
<keyword evidence="2" id="KW-0966">Cell projection</keyword>
<dbReference type="Pfam" id="PF01052">
    <property type="entry name" value="FliMN_C"/>
    <property type="match status" value="1"/>
</dbReference>
<evidence type="ECO:0000313" key="2">
    <source>
        <dbReference type="EMBL" id="PWI33025.1"/>
    </source>
</evidence>
<dbReference type="SUPFAM" id="SSF101801">
    <property type="entry name" value="Surface presentation of antigens (SPOA)"/>
    <property type="match status" value="1"/>
</dbReference>
<dbReference type="InterPro" id="IPR036429">
    <property type="entry name" value="SpoA-like_sf"/>
</dbReference>
<evidence type="ECO:0000259" key="1">
    <source>
        <dbReference type="Pfam" id="PF01052"/>
    </source>
</evidence>
<gene>
    <name evidence="2" type="ORF">DI392_11995</name>
</gene>
<dbReference type="InterPro" id="IPR001543">
    <property type="entry name" value="FliN-like_C"/>
</dbReference>
<sequence>MKRLNNKPDADITSVSVELLGKPIHSIKNELHTILLQATSEITHLLRKWLKEPGISLLFNGIDVQAKESKTYEQKPAILRHQEGGLITTSMPMDLLMRLSDGFYAADVKRTPDDSGAITHAITSSDLRLQQRIAKLFASHIAPADMWHIVDAISGKEISLRAEFTLSLNDISGSLYIDLDSTLVQTLVDELNLGTHPAIQDKFDKALENTPVRLNTVLCRKTLPLDQVLKLQPDDIINIELLSNMPVSIGQERLFTGHVAEQNGQLVLILKD</sequence>
<organism evidence="2 3">
    <name type="scientific">Vibrio albus</name>
    <dbReference type="NCBI Taxonomy" id="2200953"/>
    <lineage>
        <taxon>Bacteria</taxon>
        <taxon>Pseudomonadati</taxon>
        <taxon>Pseudomonadota</taxon>
        <taxon>Gammaproteobacteria</taxon>
        <taxon>Vibrionales</taxon>
        <taxon>Vibrionaceae</taxon>
        <taxon>Vibrio</taxon>
    </lineage>
</organism>
<evidence type="ECO:0000313" key="3">
    <source>
        <dbReference type="Proteomes" id="UP000245362"/>
    </source>
</evidence>
<protein>
    <submittedName>
        <fullName evidence="2">Flagellar motor switch protein FliM</fullName>
    </submittedName>
</protein>
<dbReference type="Gene3D" id="2.30.330.10">
    <property type="entry name" value="SpoA-like"/>
    <property type="match status" value="1"/>
</dbReference>
<keyword evidence="2" id="KW-0969">Cilium</keyword>
<feature type="domain" description="Flagellar motor switch protein FliN-like C-terminal" evidence="1">
    <location>
        <begin position="206"/>
        <end position="268"/>
    </location>
</feature>
<keyword evidence="3" id="KW-1185">Reference proteome</keyword>
<accession>A0A2U3B8G1</accession>
<reference evidence="2 3" key="1">
    <citation type="submission" date="2018-05" db="EMBL/GenBank/DDBJ databases">
        <title>Vibrio limimaris sp. nov., isolated from marine sediment.</title>
        <authorList>
            <person name="Li C.-M."/>
        </authorList>
    </citation>
    <scope>NUCLEOTIDE SEQUENCE [LARGE SCALE GENOMIC DNA]</scope>
    <source>
        <strain evidence="2 3">E4404</strain>
    </source>
</reference>
<keyword evidence="2" id="KW-0282">Flagellum</keyword>
<dbReference type="OrthoDB" id="5813272at2"/>
<dbReference type="AlphaFoldDB" id="A0A2U3B8G1"/>
<dbReference type="EMBL" id="QFWT01000006">
    <property type="protein sequence ID" value="PWI33025.1"/>
    <property type="molecule type" value="Genomic_DNA"/>
</dbReference>
<name>A0A2U3B8G1_9VIBR</name>
<comment type="caution">
    <text evidence="2">The sequence shown here is derived from an EMBL/GenBank/DDBJ whole genome shotgun (WGS) entry which is preliminary data.</text>
</comment>
<dbReference type="RefSeq" id="WP_109320144.1">
    <property type="nucleotide sequence ID" value="NZ_QFWT01000006.1"/>
</dbReference>